<dbReference type="Proteomes" id="UP000071641">
    <property type="component" value="Unassembled WGS sequence"/>
</dbReference>
<dbReference type="GO" id="GO:0050821">
    <property type="term" value="P:protein stabilization"/>
    <property type="evidence" value="ECO:0007669"/>
    <property type="project" value="InterPro"/>
</dbReference>
<dbReference type="Gene3D" id="3.10.50.40">
    <property type="match status" value="2"/>
</dbReference>
<dbReference type="InterPro" id="IPR023034">
    <property type="entry name" value="PPIase_SurA"/>
</dbReference>
<keyword evidence="1 7" id="KW-0732">Signal</keyword>
<evidence type="ECO:0000259" key="8">
    <source>
        <dbReference type="PROSITE" id="PS50198"/>
    </source>
</evidence>
<dbReference type="Pfam" id="PF13616">
    <property type="entry name" value="Rotamase_3"/>
    <property type="match status" value="1"/>
</dbReference>
<dbReference type="OrthoDB" id="14196at2"/>
<keyword evidence="6 7" id="KW-0413">Isomerase</keyword>
<dbReference type="InterPro" id="IPR015391">
    <property type="entry name" value="SurA_N"/>
</dbReference>
<keyword evidence="5 7" id="KW-0143">Chaperone</keyword>
<name>A0A128FB68_9GAMM</name>
<proteinExistence type="inferred from homology"/>
<keyword evidence="10" id="KW-1185">Reference proteome</keyword>
<dbReference type="Gene3D" id="1.10.4030.10">
    <property type="entry name" value="Porin chaperone SurA, peptide-binding domain"/>
    <property type="match status" value="2"/>
</dbReference>
<dbReference type="EMBL" id="FIZX01000004">
    <property type="protein sequence ID" value="CZF84053.1"/>
    <property type="molecule type" value="Genomic_DNA"/>
</dbReference>
<gene>
    <name evidence="7 9" type="primary">surA</name>
    <name evidence="9" type="ORF">GCE9029_04170</name>
</gene>
<evidence type="ECO:0000256" key="7">
    <source>
        <dbReference type="HAMAP-Rule" id="MF_01183"/>
    </source>
</evidence>
<comment type="subcellular location">
    <subcellularLocation>
        <location evidence="7">Periplasm</location>
    </subcellularLocation>
    <text evidence="7">Is capable of associating with the outer membrane.</text>
</comment>
<dbReference type="Pfam" id="PF09312">
    <property type="entry name" value="SurA_N"/>
    <property type="match status" value="1"/>
</dbReference>
<reference evidence="10" key="1">
    <citation type="submission" date="2016-02" db="EMBL/GenBank/DDBJ databases">
        <authorList>
            <person name="Rodrigo-Torres Lidia"/>
            <person name="Arahal R.David."/>
        </authorList>
    </citation>
    <scope>NUCLEOTIDE SEQUENCE [LARGE SCALE GENOMIC DNA]</scope>
    <source>
        <strain evidence="10">CECT 9029</strain>
    </source>
</reference>
<dbReference type="Pfam" id="PF00639">
    <property type="entry name" value="Rotamase"/>
    <property type="match status" value="1"/>
</dbReference>
<dbReference type="GO" id="GO:0030288">
    <property type="term" value="C:outer membrane-bounded periplasmic space"/>
    <property type="evidence" value="ECO:0007669"/>
    <property type="project" value="InterPro"/>
</dbReference>
<evidence type="ECO:0000256" key="2">
    <source>
        <dbReference type="ARBA" id="ARBA00022737"/>
    </source>
</evidence>
<dbReference type="RefSeq" id="WP_062666523.1">
    <property type="nucleotide sequence ID" value="NZ_FIZX01000004.1"/>
</dbReference>
<evidence type="ECO:0000256" key="5">
    <source>
        <dbReference type="ARBA" id="ARBA00023186"/>
    </source>
</evidence>
<feature type="domain" description="PpiC" evidence="8">
    <location>
        <begin position="171"/>
        <end position="272"/>
    </location>
</feature>
<dbReference type="PROSITE" id="PS50198">
    <property type="entry name" value="PPIC_PPIASE_2"/>
    <property type="match status" value="2"/>
</dbReference>
<accession>A0A128FB68</accession>
<dbReference type="GO" id="GO:0003755">
    <property type="term" value="F:peptidyl-prolyl cis-trans isomerase activity"/>
    <property type="evidence" value="ECO:0007669"/>
    <property type="project" value="UniProtKB-UniRule"/>
</dbReference>
<dbReference type="SUPFAM" id="SSF54534">
    <property type="entry name" value="FKBP-like"/>
    <property type="match status" value="2"/>
</dbReference>
<dbReference type="GO" id="GO:0042277">
    <property type="term" value="F:peptide binding"/>
    <property type="evidence" value="ECO:0007669"/>
    <property type="project" value="InterPro"/>
</dbReference>
<dbReference type="PANTHER" id="PTHR47637">
    <property type="entry name" value="CHAPERONE SURA"/>
    <property type="match status" value="1"/>
</dbReference>
<keyword evidence="4 7" id="KW-0697">Rotamase</keyword>
<dbReference type="PROSITE" id="PS01096">
    <property type="entry name" value="PPIC_PPIASE_1"/>
    <property type="match status" value="1"/>
</dbReference>
<dbReference type="PANTHER" id="PTHR47637:SF1">
    <property type="entry name" value="CHAPERONE SURA"/>
    <property type="match status" value="1"/>
</dbReference>
<feature type="domain" description="PpiC" evidence="8">
    <location>
        <begin position="281"/>
        <end position="381"/>
    </location>
</feature>
<dbReference type="InterPro" id="IPR000297">
    <property type="entry name" value="PPIase_PpiC"/>
</dbReference>
<comment type="catalytic activity">
    <reaction evidence="7">
        <text>[protein]-peptidylproline (omega=180) = [protein]-peptidylproline (omega=0)</text>
        <dbReference type="Rhea" id="RHEA:16237"/>
        <dbReference type="Rhea" id="RHEA-COMP:10747"/>
        <dbReference type="Rhea" id="RHEA-COMP:10748"/>
        <dbReference type="ChEBI" id="CHEBI:83833"/>
        <dbReference type="ChEBI" id="CHEBI:83834"/>
        <dbReference type="EC" id="5.2.1.8"/>
    </reaction>
</comment>
<protein>
    <recommendedName>
        <fullName evidence="7">Chaperone SurA</fullName>
    </recommendedName>
    <alternativeName>
        <fullName evidence="7">Peptidyl-prolyl cis-trans isomerase SurA</fullName>
        <shortName evidence="7">PPIase SurA</shortName>
        <ecNumber evidence="7">5.2.1.8</ecNumber>
    </alternativeName>
    <alternativeName>
        <fullName evidence="7">Rotamase SurA</fullName>
    </alternativeName>
</protein>
<dbReference type="GO" id="GO:0051082">
    <property type="term" value="F:unfolded protein binding"/>
    <property type="evidence" value="ECO:0007669"/>
    <property type="project" value="UniProtKB-UniRule"/>
</dbReference>
<feature type="chain" id="PRO_5008999282" description="Chaperone SurA" evidence="7">
    <location>
        <begin position="23"/>
        <end position="432"/>
    </location>
</feature>
<evidence type="ECO:0000256" key="6">
    <source>
        <dbReference type="ARBA" id="ARBA00023235"/>
    </source>
</evidence>
<comment type="function">
    <text evidence="7">Chaperone involved in the correct folding and assembly of outer membrane proteins. Recognizes specific patterns of aromatic residues and the orientation of their side chains, which are found more frequently in integral outer membrane proteins. May act in both early periplasmic and late outer membrane-associated steps of protein maturation.</text>
</comment>
<sequence precursor="true">MNKWTKALLAAAISASSLNVSASPAELDRVITVVNEGVILSSDVESLKKTVALNADTANLPPEDVLEQQILDQLIIEELQLQEAKRLGIRIDDTRLEQAIDSIATDKSISVSQLREELKRNGITWSSYRDQIRREMTISEARNAQVRRRINILPQEVESLASQLNAKNLENVEYRLSHIQLRLDEGAEKDERDAVAEKANKLVSDLEAGSNFKALALANSKGPKALDGGDWGWMRLEEMPTIFADQIKNNGKGAIIGPFRSGVGYHILKIADVKGLQSVAVTEVKARHILIKPSIVLSDDGAKRQLSQMIEQINKGEKSFDDLAKQYSADPGSAVKGGDLGWQTSELYVPEFKDKVDTLPEGDISEPFKTVHGWHIVEVLERRQADRTDAAVQNRAYRMLLNRKFNEEAQAWLQELRAGAYVEQVGNLDEDS</sequence>
<evidence type="ECO:0000256" key="4">
    <source>
        <dbReference type="ARBA" id="ARBA00023110"/>
    </source>
</evidence>
<dbReference type="GO" id="GO:0006457">
    <property type="term" value="P:protein folding"/>
    <property type="evidence" value="ECO:0007669"/>
    <property type="project" value="UniProtKB-UniRule"/>
</dbReference>
<keyword evidence="2 7" id="KW-0677">Repeat</keyword>
<dbReference type="InterPro" id="IPR046357">
    <property type="entry name" value="PPIase_dom_sf"/>
</dbReference>
<dbReference type="InterPro" id="IPR050280">
    <property type="entry name" value="OMP_Chaperone_SurA"/>
</dbReference>
<comment type="domain">
    <text evidence="7">The PPIase activity resides only in the second parvulin domain. The N-terminal region and the C-terminal tail are necessary and sufficient for the chaperone activity of SurA. The PPIase activity is dispensable for SurA to function as a chaperone. The N-terminal region and the C-terminal tail are also required for porin recognition.</text>
</comment>
<evidence type="ECO:0000313" key="9">
    <source>
        <dbReference type="EMBL" id="CZF84053.1"/>
    </source>
</evidence>
<dbReference type="SUPFAM" id="SSF109998">
    <property type="entry name" value="Triger factor/SurA peptide-binding domain-like"/>
    <property type="match status" value="1"/>
</dbReference>
<dbReference type="HAMAP" id="MF_01183">
    <property type="entry name" value="Chaperone_SurA"/>
    <property type="match status" value="1"/>
</dbReference>
<dbReference type="EC" id="5.2.1.8" evidence="7"/>
<dbReference type="AlphaFoldDB" id="A0A128FB68"/>
<dbReference type="GO" id="GO:0043165">
    <property type="term" value="P:Gram-negative-bacterium-type cell outer membrane assembly"/>
    <property type="evidence" value="ECO:0007669"/>
    <property type="project" value="InterPro"/>
</dbReference>
<evidence type="ECO:0000313" key="10">
    <source>
        <dbReference type="Proteomes" id="UP000071641"/>
    </source>
</evidence>
<organism evidence="9 10">
    <name type="scientific">Grimontia celer</name>
    <dbReference type="NCBI Taxonomy" id="1796497"/>
    <lineage>
        <taxon>Bacteria</taxon>
        <taxon>Pseudomonadati</taxon>
        <taxon>Pseudomonadota</taxon>
        <taxon>Gammaproteobacteria</taxon>
        <taxon>Vibrionales</taxon>
        <taxon>Vibrionaceae</taxon>
        <taxon>Grimontia</taxon>
    </lineage>
</organism>
<dbReference type="InterPro" id="IPR023058">
    <property type="entry name" value="PPIase_PpiC_CS"/>
</dbReference>
<dbReference type="NCBIfam" id="NF008038">
    <property type="entry name" value="PRK10770.1"/>
    <property type="match status" value="1"/>
</dbReference>
<dbReference type="InterPro" id="IPR027304">
    <property type="entry name" value="Trigger_fact/SurA_dom_sf"/>
</dbReference>
<feature type="signal peptide" evidence="7">
    <location>
        <begin position="1"/>
        <end position="22"/>
    </location>
</feature>
<keyword evidence="3 7" id="KW-0574">Periplasm</keyword>
<dbReference type="STRING" id="1796497.GCE9029_04170"/>
<evidence type="ECO:0000256" key="1">
    <source>
        <dbReference type="ARBA" id="ARBA00022729"/>
    </source>
</evidence>
<evidence type="ECO:0000256" key="3">
    <source>
        <dbReference type="ARBA" id="ARBA00022764"/>
    </source>
</evidence>